<feature type="compositionally biased region" description="Basic and acidic residues" evidence="1">
    <location>
        <begin position="202"/>
        <end position="213"/>
    </location>
</feature>
<feature type="region of interest" description="Disordered" evidence="1">
    <location>
        <begin position="505"/>
        <end position="531"/>
    </location>
</feature>
<dbReference type="Proteomes" id="UP000250235">
    <property type="component" value="Unassembled WGS sequence"/>
</dbReference>
<feature type="compositionally biased region" description="Polar residues" evidence="1">
    <location>
        <begin position="441"/>
        <end position="451"/>
    </location>
</feature>
<dbReference type="OrthoDB" id="1751168at2759"/>
<evidence type="ECO:0000313" key="3">
    <source>
        <dbReference type="Proteomes" id="UP000250235"/>
    </source>
</evidence>
<organism evidence="2 3">
    <name type="scientific">Dorcoceras hygrometricum</name>
    <dbReference type="NCBI Taxonomy" id="472368"/>
    <lineage>
        <taxon>Eukaryota</taxon>
        <taxon>Viridiplantae</taxon>
        <taxon>Streptophyta</taxon>
        <taxon>Embryophyta</taxon>
        <taxon>Tracheophyta</taxon>
        <taxon>Spermatophyta</taxon>
        <taxon>Magnoliopsida</taxon>
        <taxon>eudicotyledons</taxon>
        <taxon>Gunneridae</taxon>
        <taxon>Pentapetalae</taxon>
        <taxon>asterids</taxon>
        <taxon>lamiids</taxon>
        <taxon>Lamiales</taxon>
        <taxon>Gesneriaceae</taxon>
        <taxon>Didymocarpoideae</taxon>
        <taxon>Trichosporeae</taxon>
        <taxon>Loxocarpinae</taxon>
        <taxon>Dorcoceras</taxon>
    </lineage>
</organism>
<feature type="compositionally biased region" description="Basic and acidic residues" evidence="1">
    <location>
        <begin position="409"/>
        <end position="421"/>
    </location>
</feature>
<feature type="compositionally biased region" description="Polar residues" evidence="1">
    <location>
        <begin position="183"/>
        <end position="197"/>
    </location>
</feature>
<accession>A0A2Z7BZM0</accession>
<feature type="compositionally biased region" description="Basic and acidic residues" evidence="1">
    <location>
        <begin position="637"/>
        <end position="646"/>
    </location>
</feature>
<feature type="compositionally biased region" description="Basic residues" evidence="1">
    <location>
        <begin position="263"/>
        <end position="272"/>
    </location>
</feature>
<evidence type="ECO:0000313" key="2">
    <source>
        <dbReference type="EMBL" id="KZV39706.1"/>
    </source>
</evidence>
<proteinExistence type="predicted"/>
<name>A0A2Z7BZM0_9LAMI</name>
<keyword evidence="3" id="KW-1185">Reference proteome</keyword>
<protein>
    <submittedName>
        <fullName evidence="2">Uncharacterized protein</fullName>
    </submittedName>
</protein>
<gene>
    <name evidence="2" type="ORF">F511_26708</name>
</gene>
<feature type="region of interest" description="Disordered" evidence="1">
    <location>
        <begin position="183"/>
        <end position="279"/>
    </location>
</feature>
<feature type="region of interest" description="Disordered" evidence="1">
    <location>
        <begin position="381"/>
        <end position="451"/>
    </location>
</feature>
<evidence type="ECO:0000256" key="1">
    <source>
        <dbReference type="SAM" id="MobiDB-lite"/>
    </source>
</evidence>
<feature type="compositionally biased region" description="Polar residues" evidence="1">
    <location>
        <begin position="239"/>
        <end position="254"/>
    </location>
</feature>
<dbReference type="AlphaFoldDB" id="A0A2Z7BZM0"/>
<sequence>MEHSRMVRMFKTLGDTGLKGFLEVSNSVYEGAVLESNAKVIEGTVISFIANRKLVITKDVFAEEFGLPFEGLVGFLGIPTETMVEMRCRFSGSEVPFRTPNKKKEMKMEYRLLHDIVAKALCAKEGSFDMVTSEKFDFMVAITTGLKVNWAQVLFQVLVGMVNCPNRQSQGFTVQLSQSSSITKDGSTASELQSTADGPQAHPKEPEKADVEKPKKKKERIVQEGKKQKVVVQQPVEAGSQTALAKFTSETSSNEDSRPLAGLKKRRGAKHKQVVESSDSEAIMSVPPVLITKKHRTKRTKKFRTGYRLSKITSMKLVEEFAKMENKLLPWAKMDKVSELLQTRDLIWYNMVELHLREAVAEHWKNFHKDKPSANQDIMAIPQRAQPTHSTPDERTDREPESQNPEPTMEGHIEEVDRTVENVEESEVEQPAPEEEDQPQKSPTHFSSSYGSSARFTIHNEDSVDSMGPYSSFSVDPSLSLSPSLNLGHIPSNLQMVVYTKNREENNGTDQEEKEVSTRAGPQPISLPTPQFMDIPPKELTSLQDSASSLDLKFECFKAESTLVHKLADNQPNLAALETDLVRHFADNQQHLVDEVALLKSQVAEMVEYLKELRDSKKGEVPSSKQGEGPSNKKGKERATLKREDGFDQGWV</sequence>
<dbReference type="EMBL" id="KV000900">
    <property type="protein sequence ID" value="KZV39706.1"/>
    <property type="molecule type" value="Genomic_DNA"/>
</dbReference>
<feature type="compositionally biased region" description="Acidic residues" evidence="1">
    <location>
        <begin position="422"/>
        <end position="437"/>
    </location>
</feature>
<feature type="compositionally biased region" description="Basic and acidic residues" evidence="1">
    <location>
        <begin position="391"/>
        <end position="401"/>
    </location>
</feature>
<feature type="region of interest" description="Disordered" evidence="1">
    <location>
        <begin position="613"/>
        <end position="652"/>
    </location>
</feature>
<reference evidence="2 3" key="1">
    <citation type="journal article" date="2015" name="Proc. Natl. Acad. Sci. U.S.A.">
        <title>The resurrection genome of Boea hygrometrica: A blueprint for survival of dehydration.</title>
        <authorList>
            <person name="Xiao L."/>
            <person name="Yang G."/>
            <person name="Zhang L."/>
            <person name="Yang X."/>
            <person name="Zhao S."/>
            <person name="Ji Z."/>
            <person name="Zhou Q."/>
            <person name="Hu M."/>
            <person name="Wang Y."/>
            <person name="Chen M."/>
            <person name="Xu Y."/>
            <person name="Jin H."/>
            <person name="Xiao X."/>
            <person name="Hu G."/>
            <person name="Bao F."/>
            <person name="Hu Y."/>
            <person name="Wan P."/>
            <person name="Li L."/>
            <person name="Deng X."/>
            <person name="Kuang T."/>
            <person name="Xiang C."/>
            <person name="Zhu J.K."/>
            <person name="Oliver M.J."/>
            <person name="He Y."/>
        </authorList>
    </citation>
    <scope>NUCLEOTIDE SEQUENCE [LARGE SCALE GENOMIC DNA]</scope>
    <source>
        <strain evidence="3">cv. XS01</strain>
    </source>
</reference>